<evidence type="ECO:0008006" key="4">
    <source>
        <dbReference type="Google" id="ProtNLM"/>
    </source>
</evidence>
<organism evidence="2 3">
    <name type="scientific">Jeotgalicoccus nanhaiensis</name>
    <dbReference type="NCBI Taxonomy" id="568603"/>
    <lineage>
        <taxon>Bacteria</taxon>
        <taxon>Bacillati</taxon>
        <taxon>Bacillota</taxon>
        <taxon>Bacilli</taxon>
        <taxon>Bacillales</taxon>
        <taxon>Staphylococcaceae</taxon>
        <taxon>Jeotgalicoccus</taxon>
    </lineage>
</organism>
<keyword evidence="1" id="KW-1133">Transmembrane helix</keyword>
<accession>A0ABR9XWT3</accession>
<feature type="transmembrane region" description="Helical" evidence="1">
    <location>
        <begin position="42"/>
        <end position="60"/>
    </location>
</feature>
<keyword evidence="1" id="KW-0812">Transmembrane</keyword>
<keyword evidence="3" id="KW-1185">Reference proteome</keyword>
<protein>
    <recommendedName>
        <fullName evidence="4">KAP NTPase domain-containing protein</fullName>
    </recommendedName>
</protein>
<dbReference type="Proteomes" id="UP000647980">
    <property type="component" value="Unassembled WGS sequence"/>
</dbReference>
<keyword evidence="1" id="KW-0472">Membrane</keyword>
<sequence length="66" mass="7809">MEAAKIKEVIERLEGLPYQKILFNGPWGVGKTKYILDSVKKMKIYIIYLYLVRIVTIYFMKTCTMN</sequence>
<dbReference type="RefSeq" id="WP_135096976.1">
    <property type="nucleotide sequence ID" value="NZ_JADGLW010000002.1"/>
</dbReference>
<evidence type="ECO:0000256" key="1">
    <source>
        <dbReference type="SAM" id="Phobius"/>
    </source>
</evidence>
<gene>
    <name evidence="2" type="ORF">IR135_04195</name>
</gene>
<comment type="caution">
    <text evidence="2">The sequence shown here is derived from an EMBL/GenBank/DDBJ whole genome shotgun (WGS) entry which is preliminary data.</text>
</comment>
<reference evidence="2 3" key="1">
    <citation type="submission" date="2020-10" db="EMBL/GenBank/DDBJ databases">
        <title>Mouse Oral microbiota.</title>
        <authorList>
            <person name="Joseph S."/>
            <person name="Aduse-Opoku J."/>
        </authorList>
    </citation>
    <scope>NUCLEOTIDE SEQUENCE [LARGE SCALE GENOMIC DNA]</scope>
    <source>
        <strain evidence="2 3">19428wE5_W307</strain>
    </source>
</reference>
<evidence type="ECO:0000313" key="2">
    <source>
        <dbReference type="EMBL" id="MBF0753463.1"/>
    </source>
</evidence>
<proteinExistence type="predicted"/>
<dbReference type="EMBL" id="JADGLW010000002">
    <property type="protein sequence ID" value="MBF0753463.1"/>
    <property type="molecule type" value="Genomic_DNA"/>
</dbReference>
<evidence type="ECO:0000313" key="3">
    <source>
        <dbReference type="Proteomes" id="UP000647980"/>
    </source>
</evidence>
<name>A0ABR9XWT3_9STAP</name>